<dbReference type="Proteomes" id="UP000824063">
    <property type="component" value="Unassembled WGS sequence"/>
</dbReference>
<dbReference type="EMBL" id="DXBN01000209">
    <property type="protein sequence ID" value="HIZ54061.1"/>
    <property type="molecule type" value="Genomic_DNA"/>
</dbReference>
<name>A0A9D2F947_9ENTE</name>
<proteinExistence type="predicted"/>
<reference evidence="1" key="2">
    <citation type="submission" date="2021-04" db="EMBL/GenBank/DDBJ databases">
        <authorList>
            <person name="Gilroy R."/>
        </authorList>
    </citation>
    <scope>NUCLEOTIDE SEQUENCE</scope>
    <source>
        <strain evidence="1">CHK172-16539</strain>
    </source>
</reference>
<evidence type="ECO:0000313" key="1">
    <source>
        <dbReference type="EMBL" id="HIZ54061.1"/>
    </source>
</evidence>
<organism evidence="1 2">
    <name type="scientific">Candidatus Enterococcus avicola</name>
    <dbReference type="NCBI Taxonomy" id="2838561"/>
    <lineage>
        <taxon>Bacteria</taxon>
        <taxon>Bacillati</taxon>
        <taxon>Bacillota</taxon>
        <taxon>Bacilli</taxon>
        <taxon>Lactobacillales</taxon>
        <taxon>Enterococcaceae</taxon>
        <taxon>Enterococcus</taxon>
    </lineage>
</organism>
<accession>A0A9D2F947</accession>
<gene>
    <name evidence="1" type="ORF">IAA20_08980</name>
</gene>
<reference evidence="1" key="1">
    <citation type="journal article" date="2021" name="PeerJ">
        <title>Extensive microbial diversity within the chicken gut microbiome revealed by metagenomics and culture.</title>
        <authorList>
            <person name="Gilroy R."/>
            <person name="Ravi A."/>
            <person name="Getino M."/>
            <person name="Pursley I."/>
            <person name="Horton D.L."/>
            <person name="Alikhan N.F."/>
            <person name="Baker D."/>
            <person name="Gharbi K."/>
            <person name="Hall N."/>
            <person name="Watson M."/>
            <person name="Adriaenssens E.M."/>
            <person name="Foster-Nyarko E."/>
            <person name="Jarju S."/>
            <person name="Secka A."/>
            <person name="Antonio M."/>
            <person name="Oren A."/>
            <person name="Chaudhuri R.R."/>
            <person name="La Ragione R."/>
            <person name="Hildebrand F."/>
            <person name="Pallen M.J."/>
        </authorList>
    </citation>
    <scope>NUCLEOTIDE SEQUENCE</scope>
    <source>
        <strain evidence="1">CHK172-16539</strain>
    </source>
</reference>
<protein>
    <submittedName>
        <fullName evidence="1">Uncharacterized protein</fullName>
    </submittedName>
</protein>
<sequence>MSVYNELNLIGRTYDDVLADETYNVWNQAKYDEESGYYYDWKGTPIEEDEWLMVVWFKKSENYVIPHEQTFRHFLETFVTKEENFFDLIDEVDPNREKYWSMDFIKGDEVNGYII</sequence>
<evidence type="ECO:0000313" key="2">
    <source>
        <dbReference type="Proteomes" id="UP000824063"/>
    </source>
</evidence>
<dbReference type="AlphaFoldDB" id="A0A9D2F947"/>
<comment type="caution">
    <text evidence="1">The sequence shown here is derived from an EMBL/GenBank/DDBJ whole genome shotgun (WGS) entry which is preliminary data.</text>
</comment>